<dbReference type="Proteomes" id="UP000887581">
    <property type="component" value="Unplaced"/>
</dbReference>
<dbReference type="WBParaSite" id="sdigi.contig70.g3560.t1">
    <property type="protein sequence ID" value="sdigi.contig70.g3560.t1"/>
    <property type="gene ID" value="sdigi.contig70.g3560"/>
</dbReference>
<evidence type="ECO:0000256" key="1">
    <source>
        <dbReference type="ARBA" id="ARBA00022737"/>
    </source>
</evidence>
<evidence type="ECO:0000256" key="2">
    <source>
        <dbReference type="SAM" id="MobiDB-lite"/>
    </source>
</evidence>
<name>A0A915Q438_9BILA</name>
<feature type="compositionally biased region" description="Low complexity" evidence="2">
    <location>
        <begin position="181"/>
        <end position="194"/>
    </location>
</feature>
<proteinExistence type="predicted"/>
<dbReference type="SMART" id="SM01088">
    <property type="entry name" value="Col_cuticle_N"/>
    <property type="match status" value="1"/>
</dbReference>
<keyword evidence="3" id="KW-0472">Membrane</keyword>
<evidence type="ECO:0000313" key="5">
    <source>
        <dbReference type="Proteomes" id="UP000887581"/>
    </source>
</evidence>
<dbReference type="InterPro" id="IPR002486">
    <property type="entry name" value="Col_cuticle_N"/>
</dbReference>
<feature type="compositionally biased region" description="Polar residues" evidence="2">
    <location>
        <begin position="329"/>
        <end position="347"/>
    </location>
</feature>
<dbReference type="AlphaFoldDB" id="A0A915Q438"/>
<accession>A0A915Q438</accession>
<feature type="compositionally biased region" description="Low complexity" evidence="2">
    <location>
        <begin position="113"/>
        <end position="128"/>
    </location>
</feature>
<evidence type="ECO:0000259" key="4">
    <source>
        <dbReference type="SMART" id="SM01088"/>
    </source>
</evidence>
<keyword evidence="5" id="KW-1185">Reference proteome</keyword>
<feature type="region of interest" description="Disordered" evidence="2">
    <location>
        <begin position="113"/>
        <end position="294"/>
    </location>
</feature>
<reference evidence="6" key="1">
    <citation type="submission" date="2022-11" db="UniProtKB">
        <authorList>
            <consortium name="WormBaseParasite"/>
        </authorList>
    </citation>
    <scope>IDENTIFICATION</scope>
</reference>
<dbReference type="GO" id="GO:0042302">
    <property type="term" value="F:structural constituent of cuticle"/>
    <property type="evidence" value="ECO:0007669"/>
    <property type="project" value="InterPro"/>
</dbReference>
<keyword evidence="3" id="KW-0812">Transmembrane</keyword>
<dbReference type="Gene3D" id="1.20.5.320">
    <property type="entry name" value="6-Phosphogluconate Dehydrogenase, domain 3"/>
    <property type="match status" value="1"/>
</dbReference>
<organism evidence="5 6">
    <name type="scientific">Setaria digitata</name>
    <dbReference type="NCBI Taxonomy" id="48799"/>
    <lineage>
        <taxon>Eukaryota</taxon>
        <taxon>Metazoa</taxon>
        <taxon>Ecdysozoa</taxon>
        <taxon>Nematoda</taxon>
        <taxon>Chromadorea</taxon>
        <taxon>Rhabditida</taxon>
        <taxon>Spirurina</taxon>
        <taxon>Spiruromorpha</taxon>
        <taxon>Filarioidea</taxon>
        <taxon>Setariidae</taxon>
        <taxon>Setaria</taxon>
    </lineage>
</organism>
<protein>
    <submittedName>
        <fullName evidence="6">Nematode cuticle collagen N-terminal domain-containing protein</fullName>
    </submittedName>
</protein>
<dbReference type="PANTHER" id="PTHR24637">
    <property type="entry name" value="COLLAGEN"/>
    <property type="match status" value="1"/>
</dbReference>
<feature type="domain" description="Nematode cuticle collagen N-terminal" evidence="4">
    <location>
        <begin position="8"/>
        <end position="58"/>
    </location>
</feature>
<feature type="region of interest" description="Disordered" evidence="2">
    <location>
        <begin position="323"/>
        <end position="438"/>
    </location>
</feature>
<feature type="compositionally biased region" description="Low complexity" evidence="2">
    <location>
        <begin position="253"/>
        <end position="277"/>
    </location>
</feature>
<keyword evidence="3" id="KW-1133">Transmembrane helix</keyword>
<keyword evidence="1" id="KW-0677">Repeat</keyword>
<feature type="compositionally biased region" description="Polar residues" evidence="2">
    <location>
        <begin position="369"/>
        <end position="381"/>
    </location>
</feature>
<dbReference type="PANTHER" id="PTHR24637:SF236">
    <property type="entry name" value="NEMATODE CUTICLE COLLAGEN N-TERMINAL DOMAIN-CONTAINING PROTEIN"/>
    <property type="match status" value="1"/>
</dbReference>
<feature type="transmembrane region" description="Helical" evidence="3">
    <location>
        <begin position="6"/>
        <end position="30"/>
    </location>
</feature>
<dbReference type="Pfam" id="PF01391">
    <property type="entry name" value="Collagen"/>
    <property type="match status" value="1"/>
</dbReference>
<dbReference type="InterPro" id="IPR008160">
    <property type="entry name" value="Collagen"/>
</dbReference>
<sequence>MKTAHFWVSTLSVTSLLAITVSLVICALLFQDINDLYYEILDGMDEFKMIANDAWTEMMKFHGAENGRHRRSVSKLNFSQLLGRRRIHRQAFDSDEDSEDFETQCVCAIQPNNCQPGPQGPSGIPGIPGADGEPGRPGKPGLNGTSFFYKPDQEEYETCITCPSGPEGPPGEEGPPGAEGPPGMIGEPGPDGNPGAPGPPGPIGEQGPQGPPGPIGLPGEMGASTVIVCGKPGPKGPTGPEGLMGSPGEDGAPGSQGVVGPEGEQGPPGAPGEPGQDGLPGEPGERGKPGIDGAYCPCPQRTTYIYGETVEPPGKPYVFESEVYAPDEATSSSNEHYPTTQTDSTKVTPIFFKKLGKKLRNHQKYQKPEQLSDQNASNIQSFPLDLSSGVKASSEQNDEKYSAEGRKTRGIRELSGEDVENEQGSKDDGKVQYLLNLN</sequence>
<dbReference type="Pfam" id="PF01484">
    <property type="entry name" value="Col_cuticle_N"/>
    <property type="match status" value="1"/>
</dbReference>
<feature type="compositionally biased region" description="Basic and acidic residues" evidence="2">
    <location>
        <begin position="397"/>
        <end position="415"/>
    </location>
</feature>
<evidence type="ECO:0000313" key="6">
    <source>
        <dbReference type="WBParaSite" id="sdigi.contig70.g3560.t1"/>
    </source>
</evidence>
<evidence type="ECO:0000256" key="3">
    <source>
        <dbReference type="SAM" id="Phobius"/>
    </source>
</evidence>
<feature type="compositionally biased region" description="Basic residues" evidence="2">
    <location>
        <begin position="354"/>
        <end position="365"/>
    </location>
</feature>